<evidence type="ECO:0000313" key="1">
    <source>
        <dbReference type="EMBL" id="NMO03300.1"/>
    </source>
</evidence>
<reference evidence="1 2" key="1">
    <citation type="submission" date="2020-04" db="EMBL/GenBank/DDBJ databases">
        <title>Gordonia sp. nov. TBRC 11910.</title>
        <authorList>
            <person name="Suriyachadkun C."/>
        </authorList>
    </citation>
    <scope>NUCLEOTIDE SEQUENCE [LARGE SCALE GENOMIC DNA]</scope>
    <source>
        <strain evidence="1 2">TBRC 11910</strain>
    </source>
</reference>
<name>A0A848KXD0_9ACTN</name>
<sequence>MNANALTLDALITRTGIEIFDYLERSITIPVTDQPQAQGDLIVVPSEMLAREVTERHPEPGSMGYAPPGWFSTTRDVGPTGIEVLRSAAGGNPHTLVADPGTCTWTTGVVDLRGLALGIVANSAAAYLIHPEHGASGIAPGRYVIRRQRELGFAGGGVMLVAD</sequence>
<protein>
    <submittedName>
        <fullName evidence="1">Uncharacterized protein</fullName>
    </submittedName>
</protein>
<proteinExistence type="predicted"/>
<dbReference type="EMBL" id="JABBNB010000021">
    <property type="protein sequence ID" value="NMO03300.1"/>
    <property type="molecule type" value="Genomic_DNA"/>
</dbReference>
<comment type="caution">
    <text evidence="1">The sequence shown here is derived from an EMBL/GenBank/DDBJ whole genome shotgun (WGS) entry which is preliminary data.</text>
</comment>
<organism evidence="1 2">
    <name type="scientific">Gordonia asplenii</name>
    <dbReference type="NCBI Taxonomy" id="2725283"/>
    <lineage>
        <taxon>Bacteria</taxon>
        <taxon>Bacillati</taxon>
        <taxon>Actinomycetota</taxon>
        <taxon>Actinomycetes</taxon>
        <taxon>Mycobacteriales</taxon>
        <taxon>Gordoniaceae</taxon>
        <taxon>Gordonia</taxon>
    </lineage>
</organism>
<evidence type="ECO:0000313" key="2">
    <source>
        <dbReference type="Proteomes" id="UP000550729"/>
    </source>
</evidence>
<gene>
    <name evidence="1" type="ORF">HH308_18975</name>
</gene>
<keyword evidence="2" id="KW-1185">Reference proteome</keyword>
<dbReference type="RefSeq" id="WP_170195804.1">
    <property type="nucleotide sequence ID" value="NZ_JABBNB010000021.1"/>
</dbReference>
<accession>A0A848KXD0</accession>
<dbReference type="AlphaFoldDB" id="A0A848KXD0"/>
<dbReference type="Proteomes" id="UP000550729">
    <property type="component" value="Unassembled WGS sequence"/>
</dbReference>